<dbReference type="InterPro" id="IPR050197">
    <property type="entry name" value="Aldolase_class_II_sugar_metab"/>
</dbReference>
<dbReference type="InterPro" id="IPR036409">
    <property type="entry name" value="Aldolase_II/adducin_N_sf"/>
</dbReference>
<reference evidence="5" key="1">
    <citation type="submission" date="2016-06" db="EMBL/GenBank/DDBJ databases">
        <authorList>
            <person name="Varghese N."/>
            <person name="Submissions Spin"/>
        </authorList>
    </citation>
    <scope>NUCLEOTIDE SEQUENCE [LARGE SCALE GENOMIC DNA]</scope>
    <source>
        <strain evidence="5">DSM 45431</strain>
    </source>
</reference>
<accession>A0A1C6SH07</accession>
<evidence type="ECO:0000313" key="4">
    <source>
        <dbReference type="EMBL" id="SCL28727.1"/>
    </source>
</evidence>
<dbReference type="PANTHER" id="PTHR22789">
    <property type="entry name" value="FUCULOSE PHOSPHATE ALDOLASE"/>
    <property type="match status" value="1"/>
</dbReference>
<protein>
    <submittedName>
        <fullName evidence="4">Ribulose-5-phosphate 4-epimerase/Fuculose-1-phosphate aldolase</fullName>
    </submittedName>
</protein>
<dbReference type="AlphaFoldDB" id="A0A1C6SH07"/>
<name>A0A1C6SH07_9ACTN</name>
<gene>
    <name evidence="4" type="ORF">GA0070624_3748</name>
</gene>
<dbReference type="PANTHER" id="PTHR22789:SF0">
    <property type="entry name" value="3-OXO-TETRONATE 4-PHOSPHATE DECARBOXYLASE-RELATED"/>
    <property type="match status" value="1"/>
</dbReference>
<dbReference type="SUPFAM" id="SSF53639">
    <property type="entry name" value="AraD/HMP-PK domain-like"/>
    <property type="match status" value="1"/>
</dbReference>
<evidence type="ECO:0000313" key="5">
    <source>
        <dbReference type="Proteomes" id="UP000199413"/>
    </source>
</evidence>
<evidence type="ECO:0000256" key="1">
    <source>
        <dbReference type="ARBA" id="ARBA00022723"/>
    </source>
</evidence>
<dbReference type="GO" id="GO:0019323">
    <property type="term" value="P:pentose catabolic process"/>
    <property type="evidence" value="ECO:0007669"/>
    <property type="project" value="TreeGrafter"/>
</dbReference>
<dbReference type="GO" id="GO:0016832">
    <property type="term" value="F:aldehyde-lyase activity"/>
    <property type="evidence" value="ECO:0007669"/>
    <property type="project" value="TreeGrafter"/>
</dbReference>
<proteinExistence type="predicted"/>
<keyword evidence="2" id="KW-0456">Lyase</keyword>
<dbReference type="InterPro" id="IPR001303">
    <property type="entry name" value="Aldolase_II/adducin_N"/>
</dbReference>
<dbReference type="SMART" id="SM01007">
    <property type="entry name" value="Aldolase_II"/>
    <property type="match status" value="1"/>
</dbReference>
<dbReference type="GO" id="GO:0005829">
    <property type="term" value="C:cytosol"/>
    <property type="evidence" value="ECO:0007669"/>
    <property type="project" value="TreeGrafter"/>
</dbReference>
<dbReference type="EMBL" id="FMHV01000002">
    <property type="protein sequence ID" value="SCL28727.1"/>
    <property type="molecule type" value="Genomic_DNA"/>
</dbReference>
<keyword evidence="5" id="KW-1185">Reference proteome</keyword>
<dbReference type="STRING" id="568872.GA0070624_3748"/>
<dbReference type="Pfam" id="PF00596">
    <property type="entry name" value="Aldolase_II"/>
    <property type="match status" value="1"/>
</dbReference>
<dbReference type="GO" id="GO:0046872">
    <property type="term" value="F:metal ion binding"/>
    <property type="evidence" value="ECO:0007669"/>
    <property type="project" value="UniProtKB-KW"/>
</dbReference>
<keyword evidence="1" id="KW-0479">Metal-binding</keyword>
<feature type="domain" description="Class II aldolase/adducin N-terminal" evidence="3">
    <location>
        <begin position="59"/>
        <end position="247"/>
    </location>
</feature>
<dbReference type="Gene3D" id="3.40.225.10">
    <property type="entry name" value="Class II aldolase/adducin N-terminal domain"/>
    <property type="match status" value="1"/>
</dbReference>
<evidence type="ECO:0000259" key="3">
    <source>
        <dbReference type="SMART" id="SM01007"/>
    </source>
</evidence>
<evidence type="ECO:0000256" key="2">
    <source>
        <dbReference type="ARBA" id="ARBA00023239"/>
    </source>
</evidence>
<sequence>MSLPRPVDGALYHLQSCATSATVVGPWPSPSVGAAAFHVSIPAEWSPVTVPAELTQLRRTVAQACRILANAGLVEDILGHVSVRVGPDRMLVRCRGPQEEGLLFTLDRDVHLVEFDGGGDLPAGWAVPNELPIHGELLRARPEIDAVVHCHPPAVLVAGVEEVPLRPVFGAYHIPAARLAVDGIPIYPRAVLVRRPELGRELVEAMGASTVCVMRGHGITTVGSGAHAVEQALVRALAVDVLARVSVERARLGDRAADLTPEDLAELPDLGSSFNDLNVWRHHLARLRLAGLALE</sequence>
<organism evidence="4 5">
    <name type="scientific">Micromonospora rhizosphaerae</name>
    <dbReference type="NCBI Taxonomy" id="568872"/>
    <lineage>
        <taxon>Bacteria</taxon>
        <taxon>Bacillati</taxon>
        <taxon>Actinomycetota</taxon>
        <taxon>Actinomycetes</taxon>
        <taxon>Micromonosporales</taxon>
        <taxon>Micromonosporaceae</taxon>
        <taxon>Micromonospora</taxon>
    </lineage>
</organism>
<dbReference type="Proteomes" id="UP000199413">
    <property type="component" value="Unassembled WGS sequence"/>
</dbReference>